<evidence type="ECO:0000256" key="1">
    <source>
        <dbReference type="SAM" id="MobiDB-lite"/>
    </source>
</evidence>
<protein>
    <submittedName>
        <fullName evidence="3">Transcription factor TCP4</fullName>
    </submittedName>
</protein>
<feature type="region of interest" description="Disordered" evidence="1">
    <location>
        <begin position="247"/>
        <end position="268"/>
    </location>
</feature>
<sequence>AAAAAAADTPGESAKGPLPDAHAVASSAYGFGTGSILPPSLDSDAIADTIKSFFPISATTGAVSSTPTIGFQAYPPDLLSRTGSQGQDLRLSLHSFQDPMLLHHHNPSTHHHQTSSSPEQALFSSSSPALNFDANSVGWSEQHQRMFPWGAAAAAEAGGIGGSGGYVFTVPPPMAVPLHPVLGQSSFFSQRGPLQSSSSPHARAWMETLAADHAVASAATHHMGPSVSAIGFAAGGLSGFHVPARIQGEEENDGMPNRPSSVSPASRH</sequence>
<name>A0A1D1XZ24_9ARAE</name>
<evidence type="ECO:0000313" key="2">
    <source>
        <dbReference type="EMBL" id="JAT45846.1"/>
    </source>
</evidence>
<accession>A0A1D1XZ24</accession>
<proteinExistence type="predicted"/>
<dbReference type="EMBL" id="GDJX01020313">
    <property type="protein sequence ID" value="JAT47623.1"/>
    <property type="molecule type" value="Transcribed_RNA"/>
</dbReference>
<gene>
    <name evidence="3" type="primary">TCP4_1</name>
    <name evidence="2" type="synonym">TCP4_3</name>
    <name evidence="3" type="ORF">g.102991</name>
    <name evidence="2" type="ORF">g.102996</name>
</gene>
<feature type="region of interest" description="Disordered" evidence="1">
    <location>
        <begin position="100"/>
        <end position="126"/>
    </location>
</feature>
<dbReference type="AlphaFoldDB" id="A0A1D1XZ24"/>
<feature type="compositionally biased region" description="Polar residues" evidence="1">
    <location>
        <begin position="258"/>
        <end position="268"/>
    </location>
</feature>
<dbReference type="EMBL" id="GDJX01022090">
    <property type="protein sequence ID" value="JAT45846.1"/>
    <property type="molecule type" value="Transcribed_RNA"/>
</dbReference>
<feature type="non-terminal residue" evidence="3">
    <location>
        <position position="1"/>
    </location>
</feature>
<evidence type="ECO:0000313" key="3">
    <source>
        <dbReference type="EMBL" id="JAT47623.1"/>
    </source>
</evidence>
<feature type="compositionally biased region" description="Basic residues" evidence="1">
    <location>
        <begin position="102"/>
        <end position="113"/>
    </location>
</feature>
<reference evidence="3" key="1">
    <citation type="submission" date="2015-07" db="EMBL/GenBank/DDBJ databases">
        <title>Transcriptome Assembly of Anthurium amnicola.</title>
        <authorList>
            <person name="Suzuki J."/>
        </authorList>
    </citation>
    <scope>NUCLEOTIDE SEQUENCE</scope>
</reference>
<organism evidence="3">
    <name type="scientific">Anthurium amnicola</name>
    <dbReference type="NCBI Taxonomy" id="1678845"/>
    <lineage>
        <taxon>Eukaryota</taxon>
        <taxon>Viridiplantae</taxon>
        <taxon>Streptophyta</taxon>
        <taxon>Embryophyta</taxon>
        <taxon>Tracheophyta</taxon>
        <taxon>Spermatophyta</taxon>
        <taxon>Magnoliopsida</taxon>
        <taxon>Liliopsida</taxon>
        <taxon>Araceae</taxon>
        <taxon>Pothoideae</taxon>
        <taxon>Potheae</taxon>
        <taxon>Anthurium</taxon>
    </lineage>
</organism>